<evidence type="ECO:0000256" key="1">
    <source>
        <dbReference type="SAM" id="MobiDB-lite"/>
    </source>
</evidence>
<evidence type="ECO:0000313" key="2">
    <source>
        <dbReference type="EMBL" id="POS81609.1"/>
    </source>
</evidence>
<reference evidence="2 3" key="1">
    <citation type="submission" date="2017-10" db="EMBL/GenBank/DDBJ databases">
        <title>Development of genomic resources for the powdery mildew, Erysiphe pulchra.</title>
        <authorList>
            <person name="Wadl P.A."/>
            <person name="Mack B.M."/>
            <person name="Moore G."/>
            <person name="Beltz S.B."/>
        </authorList>
    </citation>
    <scope>NUCLEOTIDE SEQUENCE [LARGE SCALE GENOMIC DNA]</scope>
    <source>
        <strain evidence="2">Cflorida</strain>
    </source>
</reference>
<proteinExistence type="predicted"/>
<dbReference type="Proteomes" id="UP000237438">
    <property type="component" value="Unassembled WGS sequence"/>
</dbReference>
<gene>
    <name evidence="2" type="ORF">EPUL_006437</name>
</gene>
<organism evidence="2 3">
    <name type="scientific">Erysiphe pulchra</name>
    <dbReference type="NCBI Taxonomy" id="225359"/>
    <lineage>
        <taxon>Eukaryota</taxon>
        <taxon>Fungi</taxon>
        <taxon>Dikarya</taxon>
        <taxon>Ascomycota</taxon>
        <taxon>Pezizomycotina</taxon>
        <taxon>Leotiomycetes</taxon>
        <taxon>Erysiphales</taxon>
        <taxon>Erysiphaceae</taxon>
        <taxon>Erysiphe</taxon>
    </lineage>
</organism>
<feature type="non-terminal residue" evidence="2">
    <location>
        <position position="315"/>
    </location>
</feature>
<sequence>MVERYHDPVRRSYLIIRDELPHLSKQASLKMAFKAINDTAGPKGLVPTLLVFGAYSKICNLDAPAVSIEQRAKAYRKAMEEVRKLRADRQIKDALGMRNGPTTSAVRDLPPQSQVLVWREGNSGKKGSWEGPYILVGIDENTCNVKLHENSDKPSAFRITSVKPYFSNSEGKTTDKSLAAQGDGNSTSTIHQKEDVYPRRIQPKRSAGRPNRYTMYFQNEPVFETYLQNDLPRDGFKTSRIIECRGIVNRKVTSHVAKDRIPPGTHIYKAKFIDEIKNKNSNDWFEKSRMCIAAWGDKEKWTVLTQSPTIQRASQ</sequence>
<protein>
    <recommendedName>
        <fullName evidence="4">Integrase catalytic domain-containing protein</fullName>
    </recommendedName>
</protein>
<feature type="region of interest" description="Disordered" evidence="1">
    <location>
        <begin position="169"/>
        <end position="190"/>
    </location>
</feature>
<dbReference type="AlphaFoldDB" id="A0A2S4PHV0"/>
<evidence type="ECO:0000313" key="3">
    <source>
        <dbReference type="Proteomes" id="UP000237438"/>
    </source>
</evidence>
<accession>A0A2S4PHV0</accession>
<evidence type="ECO:0008006" key="4">
    <source>
        <dbReference type="Google" id="ProtNLM"/>
    </source>
</evidence>
<dbReference type="OrthoDB" id="3563815at2759"/>
<comment type="caution">
    <text evidence="2">The sequence shown here is derived from an EMBL/GenBank/DDBJ whole genome shotgun (WGS) entry which is preliminary data.</text>
</comment>
<keyword evidence="3" id="KW-1185">Reference proteome</keyword>
<name>A0A2S4PHV0_9PEZI</name>
<dbReference type="EMBL" id="PEDP01010701">
    <property type="protein sequence ID" value="POS81609.1"/>
    <property type="molecule type" value="Genomic_DNA"/>
</dbReference>
<dbReference type="STRING" id="225359.A0A2S4PHV0"/>